<gene>
    <name evidence="2" type="ORF">LI90_363</name>
</gene>
<comment type="caution">
    <text evidence="2">The sequence shown here is derived from an EMBL/GenBank/DDBJ whole genome shotgun (WGS) entry which is preliminary data.</text>
</comment>
<accession>A0A132MLJ6</accession>
<name>A0A132MLJ6_9ACTN</name>
<dbReference type="EMBL" id="LAXD01000001">
    <property type="protein sequence ID" value="KWW98734.1"/>
    <property type="molecule type" value="Genomic_DNA"/>
</dbReference>
<evidence type="ECO:0000313" key="3">
    <source>
        <dbReference type="Proteomes" id="UP000070188"/>
    </source>
</evidence>
<dbReference type="PATRIC" id="fig|1469144.10.peg.448"/>
<dbReference type="AlphaFoldDB" id="A0A132MLJ6"/>
<protein>
    <submittedName>
        <fullName evidence="2">Putative transposase</fullName>
    </submittedName>
</protein>
<reference evidence="3" key="1">
    <citation type="submission" date="2015-04" db="EMBL/GenBank/DDBJ databases">
        <title>Physiological reanalysis, assessment of diazotrophy, and genome sequences of multiple isolates of Streptomyces thermoautotrophicus.</title>
        <authorList>
            <person name="MacKellar D.C."/>
            <person name="Lieber L."/>
            <person name="Norman J."/>
            <person name="Bolger A."/>
            <person name="Tobin C."/>
            <person name="Murray J.W."/>
            <person name="Chang R."/>
            <person name="Ford T."/>
            <person name="Nguyen P.Q."/>
            <person name="Woodward J."/>
            <person name="Permingeat H."/>
            <person name="Joshi N.S."/>
            <person name="Silver P.A."/>
            <person name="Usadel B."/>
            <person name="Rutherford A.W."/>
            <person name="Friesen M."/>
            <person name="Prell J."/>
        </authorList>
    </citation>
    <scope>NUCLEOTIDE SEQUENCE [LARGE SCALE GENOMIC DNA]</scope>
    <source>
        <strain evidence="3">H1</strain>
    </source>
</reference>
<keyword evidence="3" id="KW-1185">Reference proteome</keyword>
<dbReference type="Proteomes" id="UP000070188">
    <property type="component" value="Unassembled WGS sequence"/>
</dbReference>
<sequence>MPLPHRAGASAVPSPPRAPGPNQPTYAWWLNWIEGDFAALRYVVLGGSDFTSHPEQAAAIGAYLRWRNRHAVPKRDFAPDSKIRHPDYTIKVA</sequence>
<evidence type="ECO:0000313" key="2">
    <source>
        <dbReference type="EMBL" id="KWW98734.1"/>
    </source>
</evidence>
<organism evidence="2 3">
    <name type="scientific">Carbonactinospora thermoautotrophica</name>
    <dbReference type="NCBI Taxonomy" id="1469144"/>
    <lineage>
        <taxon>Bacteria</taxon>
        <taxon>Bacillati</taxon>
        <taxon>Actinomycetota</taxon>
        <taxon>Actinomycetes</taxon>
        <taxon>Kitasatosporales</taxon>
        <taxon>Carbonactinosporaceae</taxon>
        <taxon>Carbonactinospora</taxon>
    </lineage>
</organism>
<feature type="region of interest" description="Disordered" evidence="1">
    <location>
        <begin position="1"/>
        <end position="20"/>
    </location>
</feature>
<proteinExistence type="predicted"/>
<dbReference type="RefSeq" id="WP_197651693.1">
    <property type="nucleotide sequence ID" value="NZ_JYIJ01000019.1"/>
</dbReference>
<evidence type="ECO:0000256" key="1">
    <source>
        <dbReference type="SAM" id="MobiDB-lite"/>
    </source>
</evidence>